<proteinExistence type="predicted"/>
<organism evidence="2 3">
    <name type="scientific">Tegillarca granosa</name>
    <name type="common">Malaysian cockle</name>
    <name type="synonym">Anadara granosa</name>
    <dbReference type="NCBI Taxonomy" id="220873"/>
    <lineage>
        <taxon>Eukaryota</taxon>
        <taxon>Metazoa</taxon>
        <taxon>Spiralia</taxon>
        <taxon>Lophotrochozoa</taxon>
        <taxon>Mollusca</taxon>
        <taxon>Bivalvia</taxon>
        <taxon>Autobranchia</taxon>
        <taxon>Pteriomorphia</taxon>
        <taxon>Arcoida</taxon>
        <taxon>Arcoidea</taxon>
        <taxon>Arcidae</taxon>
        <taxon>Tegillarca</taxon>
    </lineage>
</organism>
<gene>
    <name evidence="2" type="ORF">KUTeg_011346</name>
</gene>
<dbReference type="EMBL" id="JARBDR010000579">
    <property type="protein sequence ID" value="KAJ8311096.1"/>
    <property type="molecule type" value="Genomic_DNA"/>
</dbReference>
<evidence type="ECO:0000256" key="1">
    <source>
        <dbReference type="SAM" id="MobiDB-lite"/>
    </source>
</evidence>
<comment type="caution">
    <text evidence="2">The sequence shown here is derived from an EMBL/GenBank/DDBJ whole genome shotgun (WGS) entry which is preliminary data.</text>
</comment>
<evidence type="ECO:0000313" key="2">
    <source>
        <dbReference type="EMBL" id="KAJ8311096.1"/>
    </source>
</evidence>
<name>A0ABQ9F4G8_TEGGR</name>
<reference evidence="2 3" key="1">
    <citation type="submission" date="2022-12" db="EMBL/GenBank/DDBJ databases">
        <title>Chromosome-level genome of Tegillarca granosa.</title>
        <authorList>
            <person name="Kim J."/>
        </authorList>
    </citation>
    <scope>NUCLEOTIDE SEQUENCE [LARGE SCALE GENOMIC DNA]</scope>
    <source>
        <strain evidence="2">Teg-2019</strain>
        <tissue evidence="2">Adductor muscle</tissue>
    </source>
</reference>
<protein>
    <submittedName>
        <fullName evidence="2">Uncharacterized protein</fullName>
    </submittedName>
</protein>
<dbReference type="Proteomes" id="UP001217089">
    <property type="component" value="Unassembled WGS sequence"/>
</dbReference>
<feature type="region of interest" description="Disordered" evidence="1">
    <location>
        <begin position="39"/>
        <end position="65"/>
    </location>
</feature>
<sequence>MNLGASWSTVVWEKCTSSVPGKYFQKKYQNRERVLAATKKSQRKSEIRDRRWKRKYRSTKDSNSKKARLEYCPDALDVVPELTPDELETKKQAFLDTRINLSHQQIMAIERLTTHQSGSQMWVNERKKRITALNFGTVFSRNVKIPVKHL</sequence>
<accession>A0ABQ9F4G8</accession>
<keyword evidence="3" id="KW-1185">Reference proteome</keyword>
<evidence type="ECO:0000313" key="3">
    <source>
        <dbReference type="Proteomes" id="UP001217089"/>
    </source>
</evidence>